<dbReference type="InterPro" id="IPR029058">
    <property type="entry name" value="AB_hydrolase_fold"/>
</dbReference>
<evidence type="ECO:0000256" key="3">
    <source>
        <dbReference type="ARBA" id="ARBA00023315"/>
    </source>
</evidence>
<dbReference type="InterPro" id="IPR007130">
    <property type="entry name" value="DAGAT"/>
</dbReference>
<dbReference type="OrthoDB" id="44277at2759"/>
<keyword evidence="4" id="KW-1185">Reference proteome</keyword>
<dbReference type="KEGG" id="rsz:108855499"/>
<keyword evidence="3" id="KW-0012">Acyltransferase</keyword>
<dbReference type="Pfam" id="PF03982">
    <property type="entry name" value="DAGAT"/>
    <property type="match status" value="1"/>
</dbReference>
<name>A0A6J0NJB3_RAPSA</name>
<evidence type="ECO:0000313" key="5">
    <source>
        <dbReference type="RefSeq" id="XP_018484847.2"/>
    </source>
</evidence>
<accession>A0A6J0NJB3</accession>
<reference evidence="4" key="1">
    <citation type="journal article" date="2019" name="Database">
        <title>The radish genome database (RadishGD): an integrated information resource for radish genomics.</title>
        <authorList>
            <person name="Yu H.J."/>
            <person name="Baek S."/>
            <person name="Lee Y.J."/>
            <person name="Cho A."/>
            <person name="Mun J.H."/>
        </authorList>
    </citation>
    <scope>NUCLEOTIDE SEQUENCE [LARGE SCALE GENOMIC DNA]</scope>
    <source>
        <strain evidence="4">cv. WK10039</strain>
    </source>
</reference>
<dbReference type="CDD" id="cd07987">
    <property type="entry name" value="LPLAT_MGAT-like"/>
    <property type="match status" value="1"/>
</dbReference>
<evidence type="ECO:0000313" key="4">
    <source>
        <dbReference type="Proteomes" id="UP000504610"/>
    </source>
</evidence>
<dbReference type="PANTHER" id="PTHR22753">
    <property type="entry name" value="TRANSMEMBRANE PROTEIN 68"/>
    <property type="match status" value="1"/>
</dbReference>
<dbReference type="AlphaFoldDB" id="A0A6J0NJB3"/>
<dbReference type="Gene3D" id="3.40.50.1820">
    <property type="entry name" value="alpha/beta hydrolase"/>
    <property type="match status" value="1"/>
</dbReference>
<sequence length="696" mass="77867">MAATVLGSVFGISPVSSPSTERVKRTKSYLRGRTQAIKSVTRTNHGCVRRVHKNKDHDGEGAKVAKLLVESPYSKVEAARPDLGKRLSDFMVEARDLVGDDGGPPRWFSPLECSTQAPGSPLLLFIPGIDGTGLGLIRHHKKLGEIFDVWCLHIPVRDRTPAKDLVNLIERTVKSENHRFPNRPIYLVGDSIGACLALDVAARNRNIDLSLILANPATHVNNLMSQPLSGMLNVLPDGVPTLLEEIFGFTQASSSDPLTAMLDALTNEFSVSGGILRDIFAVSANLPTLSRIFPKETLLWKLELLKSAVASANSHVHAVRAETLILLSGRDQWLLKVEDIDRLAVTLPKCIVRKMKDNGQFLFFEDGVDLVTIIKCTCFYRRGKSHDHLSDYIMPTTFELKQQIDDHKLLIDATSPVMLSTLANGKVVRSLEGLPSEGPVLYVGYHMLLGFELPPMVSQILKERNIHLRGLAHPMLFTNNQDALVDTQMFDKYKIMGGVPVSNFNIYKLLRLKSHVLLYPGGVREALHRKGEEYKLFWPEQPEFVRVASKFGAKIVPFGVVGEDDIFDIVLDANDQKNIPILKDLMEEATKQAGNLREGDESELGNQEAYFPGLLPKIPGRFYYYFGKPIETAGREQELKDREKAQELYLQVKSEVEECIAYLKMKRESDPYRNLLPRMLYQASHGFSSEIPTFDL</sequence>
<proteinExistence type="inferred from homology"/>
<dbReference type="PANTHER" id="PTHR22753:SF43">
    <property type="entry name" value="ESTERASE_LIPASE_THIOESTERASE FAMILY PROTEIN-RELATED"/>
    <property type="match status" value="1"/>
</dbReference>
<dbReference type="GeneID" id="108855499"/>
<dbReference type="GO" id="GO:0016020">
    <property type="term" value="C:membrane"/>
    <property type="evidence" value="ECO:0007669"/>
    <property type="project" value="TreeGrafter"/>
</dbReference>
<evidence type="ECO:0000256" key="2">
    <source>
        <dbReference type="ARBA" id="ARBA00022679"/>
    </source>
</evidence>
<keyword evidence="2" id="KW-0808">Transferase</keyword>
<evidence type="ECO:0000256" key="1">
    <source>
        <dbReference type="ARBA" id="ARBA00005420"/>
    </source>
</evidence>
<dbReference type="SUPFAM" id="SSF53474">
    <property type="entry name" value="alpha/beta-Hydrolases"/>
    <property type="match status" value="1"/>
</dbReference>
<organism evidence="4 5">
    <name type="scientific">Raphanus sativus</name>
    <name type="common">Radish</name>
    <name type="synonym">Raphanus raphanistrum var. sativus</name>
    <dbReference type="NCBI Taxonomy" id="3726"/>
    <lineage>
        <taxon>Eukaryota</taxon>
        <taxon>Viridiplantae</taxon>
        <taxon>Streptophyta</taxon>
        <taxon>Embryophyta</taxon>
        <taxon>Tracheophyta</taxon>
        <taxon>Spermatophyta</taxon>
        <taxon>Magnoliopsida</taxon>
        <taxon>eudicotyledons</taxon>
        <taxon>Gunneridae</taxon>
        <taxon>Pentapetalae</taxon>
        <taxon>rosids</taxon>
        <taxon>malvids</taxon>
        <taxon>Brassicales</taxon>
        <taxon>Brassicaceae</taxon>
        <taxon>Brassiceae</taxon>
        <taxon>Raphanus</taxon>
    </lineage>
</organism>
<dbReference type="RefSeq" id="XP_018484847.2">
    <property type="nucleotide sequence ID" value="XM_018629345.2"/>
</dbReference>
<reference evidence="5" key="2">
    <citation type="submission" date="2025-08" db="UniProtKB">
        <authorList>
            <consortium name="RefSeq"/>
        </authorList>
    </citation>
    <scope>IDENTIFICATION</scope>
    <source>
        <tissue evidence="5">Leaf</tissue>
    </source>
</reference>
<dbReference type="GO" id="GO:0004144">
    <property type="term" value="F:diacylglycerol O-acyltransferase activity"/>
    <property type="evidence" value="ECO:0007669"/>
    <property type="project" value="UniProtKB-ARBA"/>
</dbReference>
<dbReference type="Proteomes" id="UP000504610">
    <property type="component" value="Chromosome 4"/>
</dbReference>
<protein>
    <submittedName>
        <fullName evidence="5">Phytyl ester synthase 2, chloroplastic isoform X1</fullName>
    </submittedName>
</protein>
<gene>
    <name evidence="5" type="primary">LOC108855499</name>
</gene>
<dbReference type="GO" id="GO:0019432">
    <property type="term" value="P:triglyceride biosynthetic process"/>
    <property type="evidence" value="ECO:0007669"/>
    <property type="project" value="UniProtKB-ARBA"/>
</dbReference>
<comment type="similarity">
    <text evidence="1">Belongs to the diacylglycerol acyltransferase family.</text>
</comment>